<dbReference type="Proteomes" id="UP000265750">
    <property type="component" value="Unassembled WGS sequence"/>
</dbReference>
<dbReference type="GO" id="GO:0003700">
    <property type="term" value="F:DNA-binding transcription factor activity"/>
    <property type="evidence" value="ECO:0007669"/>
    <property type="project" value="TreeGrafter"/>
</dbReference>
<dbReference type="InterPro" id="IPR028082">
    <property type="entry name" value="Peripla_BP_I"/>
</dbReference>
<keyword evidence="7" id="KW-1185">Reference proteome</keyword>
<dbReference type="InterPro" id="IPR001387">
    <property type="entry name" value="Cro/C1-type_HTH"/>
</dbReference>
<dbReference type="PANTHER" id="PTHR30146:SF109">
    <property type="entry name" value="HTH-TYPE TRANSCRIPTIONAL REGULATOR GALS"/>
    <property type="match status" value="1"/>
</dbReference>
<sequence>MSRQQTPSIRMVAERAGVSIATVSNVINGKASVSPDFALRVRAAIQELGYVTDIAASRLRSGKAALAAVVVPDLTNPMFAAFVSTLEHEARVGGFDLVVVSARNDPDEEADRLASIRAWRPAGLIVIPCDGALATRLPAGLAIPAVVADRIPDHGGFDLVAVDNGPASGAVARHLLEAGMASCLVVGTSLSISNVRERWDGFAAAAGAIDAEMLDVGFERRAAENRLRARLERGRPDALFALDHMTALLAYELVARMGLSIPADLAFASFDEMEWMRLVSPGITAVRQPVEDMAVAAWALLRGRMEGREAPEETRRLECAVSIRGSTLRVPHRRTVRAG</sequence>
<protein>
    <submittedName>
        <fullName evidence="6">LacI family transcriptional regulator</fullName>
    </submittedName>
</protein>
<dbReference type="OrthoDB" id="7946617at2"/>
<feature type="domain" description="HTH lacI-type" evidence="4">
    <location>
        <begin position="7"/>
        <end position="61"/>
    </location>
</feature>
<dbReference type="PANTHER" id="PTHR30146">
    <property type="entry name" value="LACI-RELATED TRANSCRIPTIONAL REPRESSOR"/>
    <property type="match status" value="1"/>
</dbReference>
<dbReference type="CDD" id="cd01392">
    <property type="entry name" value="HTH_LacI"/>
    <property type="match status" value="1"/>
</dbReference>
<name>A0A3A1WIL0_9HYPH</name>
<dbReference type="GO" id="GO:0000976">
    <property type="term" value="F:transcription cis-regulatory region binding"/>
    <property type="evidence" value="ECO:0007669"/>
    <property type="project" value="TreeGrafter"/>
</dbReference>
<dbReference type="Gene3D" id="1.10.260.40">
    <property type="entry name" value="lambda repressor-like DNA-binding domains"/>
    <property type="match status" value="1"/>
</dbReference>
<dbReference type="InterPro" id="IPR010982">
    <property type="entry name" value="Lambda_DNA-bd_dom_sf"/>
</dbReference>
<dbReference type="PROSITE" id="PS50943">
    <property type="entry name" value="HTH_CROC1"/>
    <property type="match status" value="1"/>
</dbReference>
<dbReference type="CDD" id="cd06267">
    <property type="entry name" value="PBP1_LacI_sugar_binding-like"/>
    <property type="match status" value="1"/>
</dbReference>
<dbReference type="Pfam" id="PF00356">
    <property type="entry name" value="LacI"/>
    <property type="match status" value="1"/>
</dbReference>
<keyword evidence="2" id="KW-0238">DNA-binding</keyword>
<dbReference type="Gene3D" id="3.40.50.2300">
    <property type="match status" value="2"/>
</dbReference>
<evidence type="ECO:0000256" key="1">
    <source>
        <dbReference type="ARBA" id="ARBA00023015"/>
    </source>
</evidence>
<evidence type="ECO:0000313" key="7">
    <source>
        <dbReference type="Proteomes" id="UP000265750"/>
    </source>
</evidence>
<dbReference type="SMART" id="SM00354">
    <property type="entry name" value="HTH_LACI"/>
    <property type="match status" value="1"/>
</dbReference>
<organism evidence="6 7">
    <name type="scientific">Aureimonas flava</name>
    <dbReference type="NCBI Taxonomy" id="2320271"/>
    <lineage>
        <taxon>Bacteria</taxon>
        <taxon>Pseudomonadati</taxon>
        <taxon>Pseudomonadota</taxon>
        <taxon>Alphaproteobacteria</taxon>
        <taxon>Hyphomicrobiales</taxon>
        <taxon>Aurantimonadaceae</taxon>
        <taxon>Aureimonas</taxon>
    </lineage>
</organism>
<dbReference type="PROSITE" id="PS50932">
    <property type="entry name" value="HTH_LACI_2"/>
    <property type="match status" value="1"/>
</dbReference>
<dbReference type="InterPro" id="IPR046335">
    <property type="entry name" value="LacI/GalR-like_sensor"/>
</dbReference>
<feature type="domain" description="HTH cro/C1-type" evidence="5">
    <location>
        <begin position="8"/>
        <end position="51"/>
    </location>
</feature>
<dbReference type="InterPro" id="IPR000843">
    <property type="entry name" value="HTH_LacI"/>
</dbReference>
<dbReference type="Pfam" id="PF13377">
    <property type="entry name" value="Peripla_BP_3"/>
    <property type="match status" value="1"/>
</dbReference>
<evidence type="ECO:0000313" key="6">
    <source>
        <dbReference type="EMBL" id="RIX98487.1"/>
    </source>
</evidence>
<gene>
    <name evidence="6" type="ORF">D3218_17290</name>
</gene>
<dbReference type="AlphaFoldDB" id="A0A3A1WIL0"/>
<dbReference type="SUPFAM" id="SSF53822">
    <property type="entry name" value="Periplasmic binding protein-like I"/>
    <property type="match status" value="1"/>
</dbReference>
<reference evidence="7" key="1">
    <citation type="submission" date="2018-09" db="EMBL/GenBank/DDBJ databases">
        <authorList>
            <person name="Tuo L."/>
        </authorList>
    </citation>
    <scope>NUCLEOTIDE SEQUENCE [LARGE SCALE GENOMIC DNA]</scope>
    <source>
        <strain evidence="7">M2BS4Y-1</strain>
    </source>
</reference>
<evidence type="ECO:0000256" key="2">
    <source>
        <dbReference type="ARBA" id="ARBA00023125"/>
    </source>
</evidence>
<accession>A0A3A1WIL0</accession>
<evidence type="ECO:0000259" key="5">
    <source>
        <dbReference type="PROSITE" id="PS50943"/>
    </source>
</evidence>
<evidence type="ECO:0000256" key="3">
    <source>
        <dbReference type="ARBA" id="ARBA00023163"/>
    </source>
</evidence>
<dbReference type="SUPFAM" id="SSF47413">
    <property type="entry name" value="lambda repressor-like DNA-binding domains"/>
    <property type="match status" value="1"/>
</dbReference>
<proteinExistence type="predicted"/>
<keyword evidence="3" id="KW-0804">Transcription</keyword>
<dbReference type="EMBL" id="QYRN01000010">
    <property type="protein sequence ID" value="RIX98487.1"/>
    <property type="molecule type" value="Genomic_DNA"/>
</dbReference>
<dbReference type="RefSeq" id="WP_119541322.1">
    <property type="nucleotide sequence ID" value="NZ_QYRN01000010.1"/>
</dbReference>
<comment type="caution">
    <text evidence="6">The sequence shown here is derived from an EMBL/GenBank/DDBJ whole genome shotgun (WGS) entry which is preliminary data.</text>
</comment>
<keyword evidence="1" id="KW-0805">Transcription regulation</keyword>
<evidence type="ECO:0000259" key="4">
    <source>
        <dbReference type="PROSITE" id="PS50932"/>
    </source>
</evidence>